<proteinExistence type="predicted"/>
<evidence type="ECO:0000256" key="1">
    <source>
        <dbReference type="SAM" id="SignalP"/>
    </source>
</evidence>
<feature type="chain" id="PRO_5009925766" evidence="1">
    <location>
        <begin position="26"/>
        <end position="254"/>
    </location>
</feature>
<gene>
    <name evidence="2" type="ORF">SAMN05444266_10647</name>
</gene>
<sequence>MKNRIFGLLVLTGILSTCTLHSAYAQRGHYGGRINVAPRYSAPRVYSSGPRYIRTVPGPGPRVVVHGGVTISRGYPGYYYYRGYRPYYRYYYPPVGFYVNTLPYGYFSLGAGFGPVYYYGGTYYSQSDNQQGYKVVDAPTGAMVPNLPDGAREVTVDGNVYYDVNGTYYQEVMTDNGRRYKVVGKSDTAPNNNYPDDQDAQQQDELLAELPEGSRSVKINDQEYWLSPDGMYYQYVESNGTSGYKVVGKTDAGE</sequence>
<dbReference type="Proteomes" id="UP000184420">
    <property type="component" value="Unassembled WGS sequence"/>
</dbReference>
<dbReference type="RefSeq" id="WP_143159965.1">
    <property type="nucleotide sequence ID" value="NZ_FRBL01000006.1"/>
</dbReference>
<evidence type="ECO:0000313" key="2">
    <source>
        <dbReference type="EMBL" id="SHM00634.1"/>
    </source>
</evidence>
<feature type="signal peptide" evidence="1">
    <location>
        <begin position="1"/>
        <end position="25"/>
    </location>
</feature>
<keyword evidence="3" id="KW-1185">Reference proteome</keyword>
<organism evidence="2 3">
    <name type="scientific">Chitinophaga jiangningensis</name>
    <dbReference type="NCBI Taxonomy" id="1419482"/>
    <lineage>
        <taxon>Bacteria</taxon>
        <taxon>Pseudomonadati</taxon>
        <taxon>Bacteroidota</taxon>
        <taxon>Chitinophagia</taxon>
        <taxon>Chitinophagales</taxon>
        <taxon>Chitinophagaceae</taxon>
        <taxon>Chitinophaga</taxon>
    </lineage>
</organism>
<dbReference type="STRING" id="1419482.SAMN05444266_10647"/>
<dbReference type="OrthoDB" id="660033at2"/>
<evidence type="ECO:0000313" key="3">
    <source>
        <dbReference type="Proteomes" id="UP000184420"/>
    </source>
</evidence>
<keyword evidence="1" id="KW-0732">Signal</keyword>
<dbReference type="EMBL" id="FRBL01000006">
    <property type="protein sequence ID" value="SHM00634.1"/>
    <property type="molecule type" value="Genomic_DNA"/>
</dbReference>
<reference evidence="2 3" key="1">
    <citation type="submission" date="2016-11" db="EMBL/GenBank/DDBJ databases">
        <authorList>
            <person name="Jaros S."/>
            <person name="Januszkiewicz K."/>
            <person name="Wedrychowicz H."/>
        </authorList>
    </citation>
    <scope>NUCLEOTIDE SEQUENCE [LARGE SCALE GENOMIC DNA]</scope>
    <source>
        <strain evidence="2 3">DSM 27406</strain>
    </source>
</reference>
<accession>A0A1M7F986</accession>
<dbReference type="InterPro" id="IPR045398">
    <property type="entry name" value="DUF6515"/>
</dbReference>
<name>A0A1M7F986_9BACT</name>
<protein>
    <submittedName>
        <fullName evidence="2">Uncharacterized protein</fullName>
    </submittedName>
</protein>
<dbReference type="Pfam" id="PF20125">
    <property type="entry name" value="DUF6515"/>
    <property type="match status" value="1"/>
</dbReference>
<dbReference type="AlphaFoldDB" id="A0A1M7F986"/>